<feature type="compositionally biased region" description="Basic and acidic residues" evidence="1">
    <location>
        <begin position="58"/>
        <end position="67"/>
    </location>
</feature>
<organism evidence="2 3">
    <name type="scientific">Elysia marginata</name>
    <dbReference type="NCBI Taxonomy" id="1093978"/>
    <lineage>
        <taxon>Eukaryota</taxon>
        <taxon>Metazoa</taxon>
        <taxon>Spiralia</taxon>
        <taxon>Lophotrochozoa</taxon>
        <taxon>Mollusca</taxon>
        <taxon>Gastropoda</taxon>
        <taxon>Heterobranchia</taxon>
        <taxon>Euthyneura</taxon>
        <taxon>Panpulmonata</taxon>
        <taxon>Sacoglossa</taxon>
        <taxon>Placobranchoidea</taxon>
        <taxon>Plakobranchidae</taxon>
        <taxon>Elysia</taxon>
    </lineage>
</organism>
<evidence type="ECO:0000313" key="3">
    <source>
        <dbReference type="Proteomes" id="UP000762676"/>
    </source>
</evidence>
<dbReference type="AlphaFoldDB" id="A0AAV4K2Y0"/>
<reference evidence="2 3" key="1">
    <citation type="journal article" date="2021" name="Elife">
        <title>Chloroplast acquisition without the gene transfer in kleptoplastic sea slugs, Plakobranchus ocellatus.</title>
        <authorList>
            <person name="Maeda T."/>
            <person name="Takahashi S."/>
            <person name="Yoshida T."/>
            <person name="Shimamura S."/>
            <person name="Takaki Y."/>
            <person name="Nagai Y."/>
            <person name="Toyoda A."/>
            <person name="Suzuki Y."/>
            <person name="Arimoto A."/>
            <person name="Ishii H."/>
            <person name="Satoh N."/>
            <person name="Nishiyama T."/>
            <person name="Hasebe M."/>
            <person name="Maruyama T."/>
            <person name="Minagawa J."/>
            <person name="Obokata J."/>
            <person name="Shigenobu S."/>
        </authorList>
    </citation>
    <scope>NUCLEOTIDE SEQUENCE [LARGE SCALE GENOMIC DNA]</scope>
</reference>
<dbReference type="EMBL" id="BMAT01010612">
    <property type="protein sequence ID" value="GFS28087.1"/>
    <property type="molecule type" value="Genomic_DNA"/>
</dbReference>
<dbReference type="Proteomes" id="UP000762676">
    <property type="component" value="Unassembled WGS sequence"/>
</dbReference>
<feature type="compositionally biased region" description="Basic residues" evidence="1">
    <location>
        <begin position="77"/>
        <end position="90"/>
    </location>
</feature>
<protein>
    <submittedName>
        <fullName evidence="2">Uncharacterized protein</fullName>
    </submittedName>
</protein>
<feature type="compositionally biased region" description="Basic and acidic residues" evidence="1">
    <location>
        <begin position="1"/>
        <end position="18"/>
    </location>
</feature>
<comment type="caution">
    <text evidence="2">The sequence shown here is derived from an EMBL/GenBank/DDBJ whole genome shotgun (WGS) entry which is preliminary data.</text>
</comment>
<accession>A0AAV4K2Y0</accession>
<feature type="region of interest" description="Disordered" evidence="1">
    <location>
        <begin position="1"/>
        <end position="90"/>
    </location>
</feature>
<name>A0AAV4K2Y0_9GAST</name>
<sequence>MHTSRLDRPIAEQVHDEQTPLSEPFRIVQSPLAFKQDRQVPQNQQDRDGTFSTGGGGEIKEDLKQLDSSEEPDQLRRLTRTRKAPQKLNL</sequence>
<evidence type="ECO:0000313" key="2">
    <source>
        <dbReference type="EMBL" id="GFS28087.1"/>
    </source>
</evidence>
<proteinExistence type="predicted"/>
<gene>
    <name evidence="2" type="ORF">ElyMa_005334200</name>
</gene>
<evidence type="ECO:0000256" key="1">
    <source>
        <dbReference type="SAM" id="MobiDB-lite"/>
    </source>
</evidence>
<keyword evidence="3" id="KW-1185">Reference proteome</keyword>